<gene>
    <name evidence="2" type="ORF">G2W53_040524</name>
</gene>
<dbReference type="InterPro" id="IPR050817">
    <property type="entry name" value="DjlA_DnaK_co-chaperone"/>
</dbReference>
<comment type="caution">
    <text evidence="2">The sequence shown here is derived from an EMBL/GenBank/DDBJ whole genome shotgun (WGS) entry which is preliminary data.</text>
</comment>
<dbReference type="SUPFAM" id="SSF46565">
    <property type="entry name" value="Chaperone J-domain"/>
    <property type="match status" value="1"/>
</dbReference>
<dbReference type="Gene3D" id="1.10.287.110">
    <property type="entry name" value="DnaJ domain"/>
    <property type="match status" value="1"/>
</dbReference>
<dbReference type="OrthoDB" id="442087at2759"/>
<dbReference type="PANTHER" id="PTHR24074">
    <property type="entry name" value="CO-CHAPERONE PROTEIN DJLA"/>
    <property type="match status" value="1"/>
</dbReference>
<organism evidence="2 3">
    <name type="scientific">Senna tora</name>
    <dbReference type="NCBI Taxonomy" id="362788"/>
    <lineage>
        <taxon>Eukaryota</taxon>
        <taxon>Viridiplantae</taxon>
        <taxon>Streptophyta</taxon>
        <taxon>Embryophyta</taxon>
        <taxon>Tracheophyta</taxon>
        <taxon>Spermatophyta</taxon>
        <taxon>Magnoliopsida</taxon>
        <taxon>eudicotyledons</taxon>
        <taxon>Gunneridae</taxon>
        <taxon>Pentapetalae</taxon>
        <taxon>rosids</taxon>
        <taxon>fabids</taxon>
        <taxon>Fabales</taxon>
        <taxon>Fabaceae</taxon>
        <taxon>Caesalpinioideae</taxon>
        <taxon>Cassia clade</taxon>
        <taxon>Senna</taxon>
    </lineage>
</organism>
<sequence length="203" mass="23403">MDYYKILGLQRNATKDEIKSAYKKLALQFHPDKHSQSSKAVRDHATLRFRQVSEAYEVLMDDRKRADYDIRSRGGNSTTSTYYDYKPRYKSTSGISSQSWLRWLNFIYNIRFGVGTSRSGSGFGFSVNWNYSYTFGGGNGRTYNYKPRYKFGSGFRSPAFLRNLGFVGAFLGEMVVIDLSKALWEMHKSQLNSQCICLIFRPA</sequence>
<feature type="domain" description="J" evidence="1">
    <location>
        <begin position="2"/>
        <end position="72"/>
    </location>
</feature>
<proteinExistence type="predicted"/>
<evidence type="ECO:0000313" key="2">
    <source>
        <dbReference type="EMBL" id="KAF7801413.1"/>
    </source>
</evidence>
<dbReference type="PROSITE" id="PS50076">
    <property type="entry name" value="DNAJ_2"/>
    <property type="match status" value="1"/>
</dbReference>
<name>A0A834SD70_9FABA</name>
<dbReference type="PROSITE" id="PS00636">
    <property type="entry name" value="DNAJ_1"/>
    <property type="match status" value="1"/>
</dbReference>
<keyword evidence="3" id="KW-1185">Reference proteome</keyword>
<evidence type="ECO:0000313" key="3">
    <source>
        <dbReference type="Proteomes" id="UP000634136"/>
    </source>
</evidence>
<dbReference type="Proteomes" id="UP000634136">
    <property type="component" value="Unassembled WGS sequence"/>
</dbReference>
<dbReference type="AlphaFoldDB" id="A0A834SD70"/>
<dbReference type="FunFam" id="1.10.287.110:FF:000073">
    <property type="entry name" value="DnaJ domain protein"/>
    <property type="match status" value="1"/>
</dbReference>
<dbReference type="PRINTS" id="PR00625">
    <property type="entry name" value="JDOMAIN"/>
</dbReference>
<accession>A0A834SD70</accession>
<dbReference type="SMART" id="SM00271">
    <property type="entry name" value="DnaJ"/>
    <property type="match status" value="1"/>
</dbReference>
<dbReference type="InterPro" id="IPR036869">
    <property type="entry name" value="J_dom_sf"/>
</dbReference>
<dbReference type="CDD" id="cd06257">
    <property type="entry name" value="DnaJ"/>
    <property type="match status" value="1"/>
</dbReference>
<dbReference type="InterPro" id="IPR001623">
    <property type="entry name" value="DnaJ_domain"/>
</dbReference>
<evidence type="ECO:0000259" key="1">
    <source>
        <dbReference type="PROSITE" id="PS50076"/>
    </source>
</evidence>
<reference evidence="2" key="1">
    <citation type="submission" date="2020-09" db="EMBL/GenBank/DDBJ databases">
        <title>Genome-Enabled Discovery of Anthraquinone Biosynthesis in Senna tora.</title>
        <authorList>
            <person name="Kang S.-H."/>
            <person name="Pandey R.P."/>
            <person name="Lee C.-M."/>
            <person name="Sim J.-S."/>
            <person name="Jeong J.-T."/>
            <person name="Choi B.-S."/>
            <person name="Jung M."/>
            <person name="Ginzburg D."/>
            <person name="Zhao K."/>
            <person name="Won S.Y."/>
            <person name="Oh T.-J."/>
            <person name="Yu Y."/>
            <person name="Kim N.-H."/>
            <person name="Lee O.R."/>
            <person name="Lee T.-H."/>
            <person name="Bashyal P."/>
            <person name="Kim T.-S."/>
            <person name="Lee W.-H."/>
            <person name="Kawkins C."/>
            <person name="Kim C.-K."/>
            <person name="Kim J.S."/>
            <person name="Ahn B.O."/>
            <person name="Rhee S.Y."/>
            <person name="Sohng J.K."/>
        </authorList>
    </citation>
    <scope>NUCLEOTIDE SEQUENCE</scope>
    <source>
        <tissue evidence="2">Leaf</tissue>
    </source>
</reference>
<dbReference type="EMBL" id="JAAIUW010000013">
    <property type="protein sequence ID" value="KAF7801413.1"/>
    <property type="molecule type" value="Genomic_DNA"/>
</dbReference>
<protein>
    <submittedName>
        <fullName evidence="2">Chaperone protein dnaJ 72</fullName>
    </submittedName>
</protein>
<dbReference type="Pfam" id="PF00226">
    <property type="entry name" value="DnaJ"/>
    <property type="match status" value="1"/>
</dbReference>
<dbReference type="InterPro" id="IPR018253">
    <property type="entry name" value="DnaJ_domain_CS"/>
</dbReference>